<dbReference type="Gene3D" id="3.40.1280.10">
    <property type="match status" value="1"/>
</dbReference>
<proteinExistence type="inferred from homology"/>
<evidence type="ECO:0000256" key="3">
    <source>
        <dbReference type="ARBA" id="ARBA00022679"/>
    </source>
</evidence>
<comment type="subcellular location">
    <subcellularLocation>
        <location evidence="6">Cytoplasm</location>
    </subcellularLocation>
</comment>
<evidence type="ECO:0000256" key="6">
    <source>
        <dbReference type="HAMAP-Rule" id="MF_01885"/>
    </source>
</evidence>
<feature type="binding site" evidence="6 7">
    <location>
        <position position="76"/>
    </location>
    <ligand>
        <name>S-adenosyl-L-methionine</name>
        <dbReference type="ChEBI" id="CHEBI:59789"/>
    </ligand>
</feature>
<keyword evidence="2 6" id="KW-0489">Methyltransferase</keyword>
<evidence type="ECO:0000259" key="8">
    <source>
        <dbReference type="Pfam" id="PF00588"/>
    </source>
</evidence>
<comment type="catalytic activity">
    <reaction evidence="6">
        <text>cytidine(34) in tRNA + S-adenosyl-L-methionine = 2'-O-methylcytidine(34) in tRNA + S-adenosyl-L-homocysteine + H(+)</text>
        <dbReference type="Rhea" id="RHEA:43084"/>
        <dbReference type="Rhea" id="RHEA-COMP:10331"/>
        <dbReference type="Rhea" id="RHEA-COMP:10332"/>
        <dbReference type="ChEBI" id="CHEBI:15378"/>
        <dbReference type="ChEBI" id="CHEBI:57856"/>
        <dbReference type="ChEBI" id="CHEBI:59789"/>
        <dbReference type="ChEBI" id="CHEBI:74495"/>
        <dbReference type="ChEBI" id="CHEBI:82748"/>
        <dbReference type="EC" id="2.1.1.207"/>
    </reaction>
</comment>
<dbReference type="PANTHER" id="PTHR42971:SF1">
    <property type="entry name" value="TRNA (CYTIDINE(34)-2'-O)-METHYLTRANSFERASE"/>
    <property type="match status" value="1"/>
</dbReference>
<reference evidence="9 10" key="1">
    <citation type="submission" date="2015-03" db="EMBL/GenBank/DDBJ databases">
        <title>Caedibacter varicaedens, whole genome shotgun sequence.</title>
        <authorList>
            <person name="Suzuki H."/>
            <person name="Dapper A.L."/>
            <person name="Gibson A.K."/>
            <person name="Jackson C."/>
            <person name="Lee H."/>
            <person name="Pejaver V.R."/>
            <person name="Doak T."/>
            <person name="Lynch M."/>
        </authorList>
    </citation>
    <scope>NUCLEOTIDE SEQUENCE [LARGE SCALE GENOMIC DNA]</scope>
</reference>
<dbReference type="STRING" id="1629334.Cva_00638"/>
<comment type="subunit">
    <text evidence="6">Homodimer.</text>
</comment>
<dbReference type="InterPro" id="IPR001537">
    <property type="entry name" value="SpoU_MeTrfase"/>
</dbReference>
<keyword evidence="5 6" id="KW-0819">tRNA processing</keyword>
<dbReference type="InterPro" id="IPR029028">
    <property type="entry name" value="Alpha/beta_knot_MTases"/>
</dbReference>
<dbReference type="EC" id="2.1.1.207" evidence="6"/>
<organism evidence="9 10">
    <name type="scientific">Caedimonas varicaedens</name>
    <dbReference type="NCBI Taxonomy" id="1629334"/>
    <lineage>
        <taxon>Bacteria</taxon>
        <taxon>Pseudomonadati</taxon>
        <taxon>Pseudomonadota</taxon>
        <taxon>Alphaproteobacteria</taxon>
        <taxon>Holosporales</taxon>
        <taxon>Caedimonadaceae</taxon>
        <taxon>Caedimonas</taxon>
    </lineage>
</organism>
<dbReference type="OrthoDB" id="9789043at2"/>
<keyword evidence="4 6" id="KW-0949">S-adenosyl-L-methionine</keyword>
<comment type="function">
    <text evidence="6">Methylates the ribose at the nucleotide 34 wobble position in the two leucyl isoacceptors tRNA(Leu)(CmAA) and tRNA(Leu)(cmnm5UmAA). Catalyzes the methyl transfer from S-adenosyl-L-methionine to the 2'-OH of the wobble nucleotide.</text>
</comment>
<dbReference type="Proteomes" id="UP000036771">
    <property type="component" value="Unassembled WGS sequence"/>
</dbReference>
<dbReference type="GO" id="GO:0002130">
    <property type="term" value="P:wobble position ribose methylation"/>
    <property type="evidence" value="ECO:0007669"/>
    <property type="project" value="TreeGrafter"/>
</dbReference>
<comment type="catalytic activity">
    <reaction evidence="6">
        <text>5-carboxymethylaminomethyluridine(34) in tRNA(Leu) + S-adenosyl-L-methionine = 5-carboxymethylaminomethyl-2'-O-methyluridine(34) in tRNA(Leu) + S-adenosyl-L-homocysteine + H(+)</text>
        <dbReference type="Rhea" id="RHEA:43088"/>
        <dbReference type="Rhea" id="RHEA-COMP:10333"/>
        <dbReference type="Rhea" id="RHEA-COMP:10334"/>
        <dbReference type="ChEBI" id="CHEBI:15378"/>
        <dbReference type="ChEBI" id="CHEBI:57856"/>
        <dbReference type="ChEBI" id="CHEBI:59789"/>
        <dbReference type="ChEBI" id="CHEBI:74508"/>
        <dbReference type="ChEBI" id="CHEBI:74511"/>
        <dbReference type="EC" id="2.1.1.207"/>
    </reaction>
</comment>
<dbReference type="PANTHER" id="PTHR42971">
    <property type="entry name" value="TRNA (CYTIDINE(34)-2'-O)-METHYLTRANSFERASE"/>
    <property type="match status" value="1"/>
</dbReference>
<accession>A0A0K8MBU4</accession>
<dbReference type="InterPro" id="IPR016914">
    <property type="entry name" value="TrmL"/>
</dbReference>
<dbReference type="EMBL" id="BBVC01000022">
    <property type="protein sequence ID" value="GAO97995.1"/>
    <property type="molecule type" value="Genomic_DNA"/>
</dbReference>
<feature type="domain" description="tRNA/rRNA methyltransferase SpoU type" evidence="8">
    <location>
        <begin position="2"/>
        <end position="137"/>
    </location>
</feature>
<dbReference type="GO" id="GO:0141098">
    <property type="term" value="F:tRNA (cytidine(34)-2'-O)-methyltransferase activity"/>
    <property type="evidence" value="ECO:0007669"/>
    <property type="project" value="RHEA"/>
</dbReference>
<dbReference type="HAMAP" id="MF_01885">
    <property type="entry name" value="tRNA_methyltr_TrmL"/>
    <property type="match status" value="1"/>
</dbReference>
<keyword evidence="10" id="KW-1185">Reference proteome</keyword>
<evidence type="ECO:0000256" key="1">
    <source>
        <dbReference type="ARBA" id="ARBA00022490"/>
    </source>
</evidence>
<keyword evidence="3 6" id="KW-0808">Transferase</keyword>
<comment type="similarity">
    <text evidence="6">Belongs to the class IV-like SAM-binding methyltransferase superfamily. RNA methyltransferase TrmH family. TrmL subfamily.</text>
</comment>
<comment type="caution">
    <text evidence="9">The sequence shown here is derived from an EMBL/GenBank/DDBJ whole genome shotgun (WGS) entry which is preliminary data.</text>
</comment>
<evidence type="ECO:0000256" key="5">
    <source>
        <dbReference type="ARBA" id="ARBA00022694"/>
    </source>
</evidence>
<sequence length="150" mass="16702">MRLALYQPEIPQNTGTLLRLGACLGVPLDIIEPCGFPLSDAGLRRAGMDYLERASLTRHQGWEDFLKVCPGRLILMTPHTSHSFLDFIFEKDDTLLLGRESSGVPVTIVQQIQIHLKIPMLPDRRSINVALAGAMVLNEALRQTKLFPSP</sequence>
<dbReference type="GO" id="GO:0003723">
    <property type="term" value="F:RNA binding"/>
    <property type="evidence" value="ECO:0007669"/>
    <property type="project" value="InterPro"/>
</dbReference>
<dbReference type="GO" id="GO:0141102">
    <property type="term" value="F:tRNA (5-carboxymethylaminomethyluridine(34)-2'-O)-methyltransferase activity"/>
    <property type="evidence" value="ECO:0007669"/>
    <property type="project" value="RHEA"/>
</dbReference>
<evidence type="ECO:0000256" key="7">
    <source>
        <dbReference type="PIRSR" id="PIRSR029256-1"/>
    </source>
</evidence>
<dbReference type="PIRSF" id="PIRSF029256">
    <property type="entry name" value="SpoU_TrmH_prd"/>
    <property type="match status" value="1"/>
</dbReference>
<gene>
    <name evidence="9" type="primary">trmL_1</name>
    <name evidence="6" type="synonym">trmL</name>
    <name evidence="9" type="ORF">Cva_00638</name>
</gene>
<evidence type="ECO:0000313" key="10">
    <source>
        <dbReference type="Proteomes" id="UP000036771"/>
    </source>
</evidence>
<evidence type="ECO:0000256" key="2">
    <source>
        <dbReference type="ARBA" id="ARBA00022603"/>
    </source>
</evidence>
<feature type="binding site" evidence="6 7">
    <location>
        <position position="98"/>
    </location>
    <ligand>
        <name>S-adenosyl-L-methionine</name>
        <dbReference type="ChEBI" id="CHEBI:59789"/>
    </ligand>
</feature>
<dbReference type="GO" id="GO:0005737">
    <property type="term" value="C:cytoplasm"/>
    <property type="evidence" value="ECO:0007669"/>
    <property type="project" value="UniProtKB-SubCell"/>
</dbReference>
<evidence type="ECO:0000256" key="4">
    <source>
        <dbReference type="ARBA" id="ARBA00022691"/>
    </source>
</evidence>
<dbReference type="CDD" id="cd18094">
    <property type="entry name" value="SpoU-like_TrmL"/>
    <property type="match status" value="1"/>
</dbReference>
<dbReference type="Pfam" id="PF00588">
    <property type="entry name" value="SpoU_methylase"/>
    <property type="match status" value="1"/>
</dbReference>
<name>A0A0K8MBU4_9PROT</name>
<feature type="binding site" evidence="6 7">
    <location>
        <position position="126"/>
    </location>
    <ligand>
        <name>S-adenosyl-L-methionine</name>
        <dbReference type="ChEBI" id="CHEBI:59789"/>
    </ligand>
</feature>
<dbReference type="SUPFAM" id="SSF75217">
    <property type="entry name" value="alpha/beta knot"/>
    <property type="match status" value="1"/>
</dbReference>
<dbReference type="AlphaFoldDB" id="A0A0K8MBU4"/>
<protein>
    <recommendedName>
        <fullName evidence="6">tRNA (cytidine(34)-2'-O)-methyltransferase</fullName>
        <ecNumber evidence="6">2.1.1.207</ecNumber>
    </recommendedName>
    <alternativeName>
        <fullName evidence="6">tRNA (cytidine/uridine-2'-O-)-methyltransferase TrmL</fullName>
    </alternativeName>
</protein>
<keyword evidence="1 6" id="KW-0963">Cytoplasm</keyword>
<evidence type="ECO:0000313" key="9">
    <source>
        <dbReference type="EMBL" id="GAO97995.1"/>
    </source>
</evidence>
<dbReference type="InterPro" id="IPR029026">
    <property type="entry name" value="tRNA_m1G_MTases_N"/>
</dbReference>
<feature type="binding site" evidence="6 7">
    <location>
        <position position="118"/>
    </location>
    <ligand>
        <name>S-adenosyl-L-methionine</name>
        <dbReference type="ChEBI" id="CHEBI:59789"/>
    </ligand>
</feature>